<dbReference type="SUPFAM" id="SSF161111">
    <property type="entry name" value="Cation efflux protein transmembrane domain-like"/>
    <property type="match status" value="1"/>
</dbReference>
<organism evidence="8 9">
    <name type="scientific">Muribacter muris</name>
    <dbReference type="NCBI Taxonomy" id="67855"/>
    <lineage>
        <taxon>Bacteria</taxon>
        <taxon>Pseudomonadati</taxon>
        <taxon>Pseudomonadota</taxon>
        <taxon>Gammaproteobacteria</taxon>
        <taxon>Pasteurellales</taxon>
        <taxon>Pasteurellaceae</taxon>
        <taxon>Muribacter</taxon>
    </lineage>
</organism>
<accession>A0A0J5P7E5</accession>
<proteinExistence type="predicted"/>
<evidence type="ECO:0000256" key="3">
    <source>
        <dbReference type="ARBA" id="ARBA00022906"/>
    </source>
</evidence>
<dbReference type="PATRIC" id="fig|67855.3.peg.208"/>
<evidence type="ECO:0000256" key="4">
    <source>
        <dbReference type="ARBA" id="ARBA00022989"/>
    </source>
</evidence>
<dbReference type="NCBIfam" id="TIGR01297">
    <property type="entry name" value="CDF"/>
    <property type="match status" value="1"/>
</dbReference>
<comment type="caution">
    <text evidence="8">The sequence shown here is derived from an EMBL/GenBank/DDBJ whole genome shotgun (WGS) entry which is preliminary data.</text>
</comment>
<evidence type="ECO:0000256" key="2">
    <source>
        <dbReference type="ARBA" id="ARBA00022692"/>
    </source>
</evidence>
<dbReference type="Proteomes" id="UP000036270">
    <property type="component" value="Unassembled WGS sequence"/>
</dbReference>
<dbReference type="Pfam" id="PF01545">
    <property type="entry name" value="Cation_efflux"/>
    <property type="match status" value="1"/>
</dbReference>
<dbReference type="PANTHER" id="PTHR11562">
    <property type="entry name" value="CATION EFFLUX PROTEIN/ ZINC TRANSPORTER"/>
    <property type="match status" value="1"/>
</dbReference>
<name>A0A0J5P7E5_9PAST</name>
<keyword evidence="9" id="KW-1185">Reference proteome</keyword>
<protein>
    <submittedName>
        <fullName evidence="8">Cytochrome C1</fullName>
    </submittedName>
</protein>
<evidence type="ECO:0000313" key="9">
    <source>
        <dbReference type="Proteomes" id="UP000036270"/>
    </source>
</evidence>
<dbReference type="InterPro" id="IPR002524">
    <property type="entry name" value="Cation_efflux"/>
</dbReference>
<feature type="transmembrane region" description="Helical" evidence="6">
    <location>
        <begin position="151"/>
        <end position="174"/>
    </location>
</feature>
<dbReference type="RefSeq" id="WP_047976193.1">
    <property type="nucleotide sequence ID" value="NZ_JWIZ01000012.1"/>
</dbReference>
<dbReference type="EMBL" id="JWIZ01000012">
    <property type="protein sequence ID" value="KMK52166.1"/>
    <property type="molecule type" value="Genomic_DNA"/>
</dbReference>
<evidence type="ECO:0000259" key="7">
    <source>
        <dbReference type="Pfam" id="PF01545"/>
    </source>
</evidence>
<dbReference type="STRING" id="67855.RO21_02320"/>
<keyword evidence="3" id="KW-0862">Zinc</keyword>
<dbReference type="GO" id="GO:0005385">
    <property type="term" value="F:zinc ion transmembrane transporter activity"/>
    <property type="evidence" value="ECO:0007669"/>
    <property type="project" value="TreeGrafter"/>
</dbReference>
<keyword evidence="5 6" id="KW-0472">Membrane</keyword>
<reference evidence="8 9" key="1">
    <citation type="submission" date="2014-12" db="EMBL/GenBank/DDBJ databases">
        <title>Reclassification of Actinobacillus muris as Muribacter muris.</title>
        <authorList>
            <person name="Christensen H."/>
            <person name="Nicklas W."/>
            <person name="Bisgaard M."/>
        </authorList>
    </citation>
    <scope>NUCLEOTIDE SEQUENCE [LARGE SCALE GENOMIC DNA]</scope>
    <source>
        <strain evidence="8 9">Ackerman80-443D</strain>
    </source>
</reference>
<evidence type="ECO:0000256" key="5">
    <source>
        <dbReference type="ARBA" id="ARBA00023136"/>
    </source>
</evidence>
<dbReference type="Gene3D" id="1.20.1510.10">
    <property type="entry name" value="Cation efflux protein transmembrane domain"/>
    <property type="match status" value="1"/>
</dbReference>
<dbReference type="InterPro" id="IPR058533">
    <property type="entry name" value="Cation_efflux_TM"/>
</dbReference>
<feature type="transmembrane region" description="Helical" evidence="6">
    <location>
        <begin position="59"/>
        <end position="77"/>
    </location>
</feature>
<evidence type="ECO:0000256" key="1">
    <source>
        <dbReference type="ARBA" id="ARBA00004141"/>
    </source>
</evidence>
<dbReference type="GO" id="GO:0005886">
    <property type="term" value="C:plasma membrane"/>
    <property type="evidence" value="ECO:0007669"/>
    <property type="project" value="TreeGrafter"/>
</dbReference>
<sequence>MSHSHSHAAHNHHHDHHHIPQDKRMLLISFSIIAGFMLVEFVGGYWFNSLALMADAGHMANDALSLGLALLALWVSVQRPKVSQILAVVNGVSLLLIAGYIIWEAIARLQNPIKMLPLPMMVVAAIGLIVNIVVARLMLNADHNNLNIRAAYLHVLADLFGSIVAILSGLGAYLFDWQWIDPLASLLLSLIILRSGWQITQAAIVALKR</sequence>
<dbReference type="InterPro" id="IPR050681">
    <property type="entry name" value="CDF/SLC30A"/>
</dbReference>
<feature type="transmembrane region" description="Helical" evidence="6">
    <location>
        <begin position="115"/>
        <end position="139"/>
    </location>
</feature>
<keyword evidence="3" id="KW-0864">Zinc transport</keyword>
<feature type="transmembrane region" description="Helical" evidence="6">
    <location>
        <begin position="186"/>
        <end position="207"/>
    </location>
</feature>
<gene>
    <name evidence="8" type="ORF">RO21_02320</name>
</gene>
<keyword evidence="4 6" id="KW-1133">Transmembrane helix</keyword>
<keyword evidence="3" id="KW-0813">Transport</keyword>
<feature type="transmembrane region" description="Helical" evidence="6">
    <location>
        <begin position="84"/>
        <end position="103"/>
    </location>
</feature>
<comment type="subcellular location">
    <subcellularLocation>
        <location evidence="1">Membrane</location>
        <topology evidence="1">Multi-pass membrane protein</topology>
    </subcellularLocation>
</comment>
<keyword evidence="3" id="KW-0406">Ion transport</keyword>
<feature type="transmembrane region" description="Helical" evidence="6">
    <location>
        <begin position="26"/>
        <end position="47"/>
    </location>
</feature>
<evidence type="ECO:0000256" key="6">
    <source>
        <dbReference type="SAM" id="Phobius"/>
    </source>
</evidence>
<keyword evidence="2 6" id="KW-0812">Transmembrane</keyword>
<dbReference type="PANTHER" id="PTHR11562:SF17">
    <property type="entry name" value="RE54080P-RELATED"/>
    <property type="match status" value="1"/>
</dbReference>
<evidence type="ECO:0000313" key="8">
    <source>
        <dbReference type="EMBL" id="KMK52166.1"/>
    </source>
</evidence>
<feature type="domain" description="Cation efflux protein transmembrane" evidence="7">
    <location>
        <begin position="26"/>
        <end position="204"/>
    </location>
</feature>
<dbReference type="AlphaFoldDB" id="A0A0J5P7E5"/>
<dbReference type="InterPro" id="IPR027469">
    <property type="entry name" value="Cation_efflux_TMD_sf"/>
</dbReference>